<dbReference type="GO" id="GO:0005634">
    <property type="term" value="C:nucleus"/>
    <property type="evidence" value="ECO:0007669"/>
    <property type="project" value="UniProtKB-SubCell"/>
</dbReference>
<name>A0A804JPA8_MUSAM</name>
<evidence type="ECO:0000256" key="3">
    <source>
        <dbReference type="ARBA" id="ARBA00022833"/>
    </source>
</evidence>
<dbReference type="InParanoid" id="A0A804JPA8"/>
<keyword evidence="3 9" id="KW-0862">Zinc</keyword>
<keyword evidence="6 9" id="KW-0804">Transcription</keyword>
<comment type="subcellular location">
    <subcellularLocation>
        <location evidence="8 9">Nucleus</location>
    </subcellularLocation>
</comment>
<feature type="region of interest" description="Disordered" evidence="10">
    <location>
        <begin position="69"/>
        <end position="89"/>
    </location>
</feature>
<evidence type="ECO:0000313" key="14">
    <source>
        <dbReference type="Proteomes" id="UP000012960"/>
    </source>
</evidence>
<keyword evidence="2 8" id="KW-0863">Zinc-finger</keyword>
<dbReference type="InterPro" id="IPR003851">
    <property type="entry name" value="Znf_Dof"/>
</dbReference>
<dbReference type="PANTHER" id="PTHR31992">
    <property type="entry name" value="DOF ZINC FINGER PROTEIN DOF1.4-RELATED"/>
    <property type="match status" value="1"/>
</dbReference>
<dbReference type="GO" id="GO:0003700">
    <property type="term" value="F:DNA-binding transcription factor activity"/>
    <property type="evidence" value="ECO:0007669"/>
    <property type="project" value="UniProtKB-UniRule"/>
</dbReference>
<evidence type="ECO:0000256" key="2">
    <source>
        <dbReference type="ARBA" id="ARBA00022771"/>
    </source>
</evidence>
<evidence type="ECO:0000256" key="5">
    <source>
        <dbReference type="ARBA" id="ARBA00023125"/>
    </source>
</evidence>
<accession>A0A804JPA8</accession>
<keyword evidence="4 9" id="KW-0805">Transcription regulation</keyword>
<dbReference type="OMA" id="FELLIHW"/>
<evidence type="ECO:0000313" key="13">
    <source>
        <dbReference type="EnsemblPlants" id="Ma06_p36140.1"/>
    </source>
</evidence>
<dbReference type="EMBL" id="HG996471">
    <property type="protein sequence ID" value="CAG1848435.1"/>
    <property type="molecule type" value="Genomic_DNA"/>
</dbReference>
<protein>
    <recommendedName>
        <fullName evidence="9">Dof zinc finger protein</fullName>
    </recommendedName>
</protein>
<dbReference type="Proteomes" id="UP000012960">
    <property type="component" value="Unplaced"/>
</dbReference>
<evidence type="ECO:0000256" key="10">
    <source>
        <dbReference type="SAM" id="MobiDB-lite"/>
    </source>
</evidence>
<dbReference type="PROSITE" id="PS50884">
    <property type="entry name" value="ZF_DOF_2"/>
    <property type="match status" value="1"/>
</dbReference>
<sequence>MDFSSAPVYMDPPNWNQVSANTTFFFFPFELLIHWLLHQKSKLKGEDIRVLFLISSRIYHSGGEAPLLPPGLAGPPPEAGAAAAGSSRPLSMTERARVAKIVQLPEHPLKCPRCDSTNTKFCYFNNYSLSQPRHFCKTCRRYWTRGGALRNVPVGGGCRRNKRNKSSGSSSKSTATASTADRQDGTSSSSCMATGAGGAIPPSIPQPGQLPFLASMHGLADYDASNLGLNFPGLPPMDAPDYHVGSNSSVGIEQWRLPQIQQLHLLGGSEPPQPPAVQLMPGLFHVNREGERDSTAGRVFPKLSGSSLITQLSGDWATDLSAFNSSSSGNVL</sequence>
<reference evidence="12" key="1">
    <citation type="submission" date="2021-03" db="EMBL/GenBank/DDBJ databases">
        <authorList>
            <consortium name="Genoscope - CEA"/>
            <person name="William W."/>
        </authorList>
    </citation>
    <scope>NUCLEOTIDE SEQUENCE</scope>
    <source>
        <strain evidence="12">Doubled-haploid Pahang</strain>
    </source>
</reference>
<dbReference type="Gramene" id="Ma06_t36140.1">
    <property type="protein sequence ID" value="Ma06_p36140.1"/>
    <property type="gene ID" value="Ma06_g36140"/>
</dbReference>
<dbReference type="GO" id="GO:0008270">
    <property type="term" value="F:zinc ion binding"/>
    <property type="evidence" value="ECO:0007669"/>
    <property type="project" value="UniProtKB-KW"/>
</dbReference>
<dbReference type="GO" id="GO:0003677">
    <property type="term" value="F:DNA binding"/>
    <property type="evidence" value="ECO:0007669"/>
    <property type="project" value="UniProtKB-UniRule"/>
</dbReference>
<keyword evidence="14" id="KW-1185">Reference proteome</keyword>
<dbReference type="EnsemblPlants" id="Ma06_t36140.1">
    <property type="protein sequence ID" value="Ma06_p36140.1"/>
    <property type="gene ID" value="Ma06_g36140"/>
</dbReference>
<proteinExistence type="predicted"/>
<evidence type="ECO:0000256" key="7">
    <source>
        <dbReference type="ARBA" id="ARBA00023242"/>
    </source>
</evidence>
<dbReference type="Pfam" id="PF02701">
    <property type="entry name" value="Zn_ribbon_Dof"/>
    <property type="match status" value="1"/>
</dbReference>
<reference evidence="13" key="2">
    <citation type="submission" date="2021-05" db="UniProtKB">
        <authorList>
            <consortium name="EnsemblPlants"/>
        </authorList>
    </citation>
    <scope>IDENTIFICATION</scope>
    <source>
        <strain evidence="13">subsp. malaccensis</strain>
    </source>
</reference>
<evidence type="ECO:0000313" key="12">
    <source>
        <dbReference type="EMBL" id="CAG1848435.1"/>
    </source>
</evidence>
<feature type="domain" description="Dof-type" evidence="11">
    <location>
        <begin position="109"/>
        <end position="163"/>
    </location>
</feature>
<comment type="function">
    <text evidence="9">Transcription factor that binds specifically to a 5'-AA[AG]G-3' consensus core sequence.</text>
</comment>
<feature type="compositionally biased region" description="Low complexity" evidence="10">
    <location>
        <begin position="166"/>
        <end position="180"/>
    </location>
</feature>
<keyword evidence="1 9" id="KW-0479">Metal-binding</keyword>
<evidence type="ECO:0000256" key="9">
    <source>
        <dbReference type="RuleBase" id="RU369094"/>
    </source>
</evidence>
<dbReference type="FunCoup" id="A0A804JPA8">
    <property type="interactions" value="1710"/>
</dbReference>
<dbReference type="AlphaFoldDB" id="A0A804JPA8"/>
<organism evidence="13 14">
    <name type="scientific">Musa acuminata subsp. malaccensis</name>
    <name type="common">Wild banana</name>
    <name type="synonym">Musa malaccensis</name>
    <dbReference type="NCBI Taxonomy" id="214687"/>
    <lineage>
        <taxon>Eukaryota</taxon>
        <taxon>Viridiplantae</taxon>
        <taxon>Streptophyta</taxon>
        <taxon>Embryophyta</taxon>
        <taxon>Tracheophyta</taxon>
        <taxon>Spermatophyta</taxon>
        <taxon>Magnoliopsida</taxon>
        <taxon>Liliopsida</taxon>
        <taxon>Zingiberales</taxon>
        <taxon>Musaceae</taxon>
        <taxon>Musa</taxon>
    </lineage>
</organism>
<evidence type="ECO:0000256" key="6">
    <source>
        <dbReference type="ARBA" id="ARBA00023163"/>
    </source>
</evidence>
<keyword evidence="5 8" id="KW-0238">DNA-binding</keyword>
<evidence type="ECO:0000256" key="1">
    <source>
        <dbReference type="ARBA" id="ARBA00022723"/>
    </source>
</evidence>
<feature type="compositionally biased region" description="Pro residues" evidence="10">
    <location>
        <begin position="69"/>
        <end position="78"/>
    </location>
</feature>
<keyword evidence="7 8" id="KW-0539">Nucleus</keyword>
<dbReference type="PROSITE" id="PS01361">
    <property type="entry name" value="ZF_DOF_1"/>
    <property type="match status" value="1"/>
</dbReference>
<evidence type="ECO:0000259" key="11">
    <source>
        <dbReference type="PROSITE" id="PS50884"/>
    </source>
</evidence>
<evidence type="ECO:0000256" key="4">
    <source>
        <dbReference type="ARBA" id="ARBA00023015"/>
    </source>
</evidence>
<evidence type="ECO:0000256" key="8">
    <source>
        <dbReference type="PROSITE-ProRule" id="PRU00071"/>
    </source>
</evidence>
<dbReference type="PANTHER" id="PTHR31992:SF75">
    <property type="entry name" value="DOF ZINC FINGER PROTEIN"/>
    <property type="match status" value="1"/>
</dbReference>
<dbReference type="InterPro" id="IPR045174">
    <property type="entry name" value="Dof"/>
</dbReference>
<gene>
    <name evidence="12" type="ORF">GSMUA_182300.1</name>
</gene>
<feature type="region of interest" description="Disordered" evidence="10">
    <location>
        <begin position="153"/>
        <end position="206"/>
    </location>
</feature>